<feature type="region of interest" description="Disordered" evidence="1">
    <location>
        <begin position="1"/>
        <end position="55"/>
    </location>
</feature>
<evidence type="ECO:0000256" key="1">
    <source>
        <dbReference type="SAM" id="MobiDB-lite"/>
    </source>
</evidence>
<keyword evidence="3" id="KW-1185">Reference proteome</keyword>
<sequence>MQGERSPSEEQSDPLPAPLNVLPEISVGGVLEDDRLGQYEVQTPQTADSLNQEGH</sequence>
<evidence type="ECO:0000313" key="2">
    <source>
        <dbReference type="EMBL" id="KAK2838837.1"/>
    </source>
</evidence>
<protein>
    <submittedName>
        <fullName evidence="2">Uncharacterized protein</fullName>
    </submittedName>
</protein>
<reference evidence="2" key="1">
    <citation type="submission" date="2023-08" db="EMBL/GenBank/DDBJ databases">
        <title>Pelteobagrus vachellii genome.</title>
        <authorList>
            <person name="Liu H."/>
        </authorList>
    </citation>
    <scope>NUCLEOTIDE SEQUENCE</scope>
    <source>
        <strain evidence="2">PRFRI_2022a</strain>
        <tissue evidence="2">Muscle</tissue>
    </source>
</reference>
<feature type="compositionally biased region" description="Polar residues" evidence="1">
    <location>
        <begin position="40"/>
        <end position="55"/>
    </location>
</feature>
<evidence type="ECO:0000313" key="3">
    <source>
        <dbReference type="Proteomes" id="UP001187315"/>
    </source>
</evidence>
<name>A0AA88MLK3_TACVA</name>
<comment type="caution">
    <text evidence="2">The sequence shown here is derived from an EMBL/GenBank/DDBJ whole genome shotgun (WGS) entry which is preliminary data.</text>
</comment>
<dbReference type="EMBL" id="JAVHJS010000013">
    <property type="protein sequence ID" value="KAK2838837.1"/>
    <property type="molecule type" value="Genomic_DNA"/>
</dbReference>
<gene>
    <name evidence="2" type="ORF">Q7C36_013651</name>
</gene>
<proteinExistence type="predicted"/>
<organism evidence="2 3">
    <name type="scientific">Tachysurus vachellii</name>
    <name type="common">Darkbarbel catfish</name>
    <name type="synonym">Pelteobagrus vachellii</name>
    <dbReference type="NCBI Taxonomy" id="175792"/>
    <lineage>
        <taxon>Eukaryota</taxon>
        <taxon>Metazoa</taxon>
        <taxon>Chordata</taxon>
        <taxon>Craniata</taxon>
        <taxon>Vertebrata</taxon>
        <taxon>Euteleostomi</taxon>
        <taxon>Actinopterygii</taxon>
        <taxon>Neopterygii</taxon>
        <taxon>Teleostei</taxon>
        <taxon>Ostariophysi</taxon>
        <taxon>Siluriformes</taxon>
        <taxon>Bagridae</taxon>
        <taxon>Tachysurus</taxon>
    </lineage>
</organism>
<dbReference type="Proteomes" id="UP001187315">
    <property type="component" value="Unassembled WGS sequence"/>
</dbReference>
<accession>A0AA88MLK3</accession>
<dbReference type="AlphaFoldDB" id="A0AA88MLK3"/>